<dbReference type="PANTHER" id="PTHR48071:SF15">
    <property type="entry name" value="SRCR DOMAIN-CONTAINING PROTEIN"/>
    <property type="match status" value="1"/>
</dbReference>
<evidence type="ECO:0000313" key="15">
    <source>
        <dbReference type="Proteomes" id="UP000465112"/>
    </source>
</evidence>
<evidence type="ECO:0000256" key="7">
    <source>
        <dbReference type="ARBA" id="ARBA00023319"/>
    </source>
</evidence>
<dbReference type="SUPFAM" id="SSF56487">
    <property type="entry name" value="SRCR-like"/>
    <property type="match status" value="2"/>
</dbReference>
<evidence type="ECO:0000259" key="12">
    <source>
        <dbReference type="PROSITE" id="PS50287"/>
    </source>
</evidence>
<dbReference type="Pfam" id="PF00047">
    <property type="entry name" value="ig"/>
    <property type="match status" value="1"/>
</dbReference>
<feature type="disulfide bond" evidence="8">
    <location>
        <begin position="157"/>
        <end position="221"/>
    </location>
</feature>
<feature type="compositionally biased region" description="Acidic residues" evidence="9">
    <location>
        <begin position="595"/>
        <end position="615"/>
    </location>
</feature>
<keyword evidence="2" id="KW-0964">Secreted</keyword>
<organism evidence="14 15">
    <name type="scientific">Perca fluviatilis</name>
    <name type="common">European perch</name>
    <dbReference type="NCBI Taxonomy" id="8168"/>
    <lineage>
        <taxon>Eukaryota</taxon>
        <taxon>Metazoa</taxon>
        <taxon>Chordata</taxon>
        <taxon>Craniata</taxon>
        <taxon>Vertebrata</taxon>
        <taxon>Euteleostomi</taxon>
        <taxon>Actinopterygii</taxon>
        <taxon>Neopterygii</taxon>
        <taxon>Teleostei</taxon>
        <taxon>Neoteleostei</taxon>
        <taxon>Acanthomorphata</taxon>
        <taxon>Eupercaria</taxon>
        <taxon>Perciformes</taxon>
        <taxon>Percoidei</taxon>
        <taxon>Percidae</taxon>
        <taxon>Percinae</taxon>
        <taxon>Perca</taxon>
    </lineage>
</organism>
<evidence type="ECO:0000259" key="13">
    <source>
        <dbReference type="PROSITE" id="PS50835"/>
    </source>
</evidence>
<keyword evidence="4" id="KW-0677">Repeat</keyword>
<dbReference type="PROSITE" id="PS00420">
    <property type="entry name" value="SRCR_1"/>
    <property type="match status" value="2"/>
</dbReference>
<feature type="domain" description="SRCR" evidence="12">
    <location>
        <begin position="30"/>
        <end position="131"/>
    </location>
</feature>
<keyword evidence="7" id="KW-0393">Immunoglobulin domain</keyword>
<dbReference type="SMART" id="SM00202">
    <property type="entry name" value="SR"/>
    <property type="match status" value="2"/>
</dbReference>
<dbReference type="Gene3D" id="2.60.40.10">
    <property type="entry name" value="Immunoglobulins"/>
    <property type="match status" value="3"/>
</dbReference>
<dbReference type="Proteomes" id="UP000465112">
    <property type="component" value="Chromosome 15"/>
</dbReference>
<feature type="region of interest" description="Disordered" evidence="9">
    <location>
        <begin position="658"/>
        <end position="728"/>
    </location>
</feature>
<evidence type="ECO:0000256" key="9">
    <source>
        <dbReference type="SAM" id="MobiDB-lite"/>
    </source>
</evidence>
<feature type="compositionally biased region" description="Acidic residues" evidence="9">
    <location>
        <begin position="706"/>
        <end position="721"/>
    </location>
</feature>
<feature type="compositionally biased region" description="Basic and acidic residues" evidence="9">
    <location>
        <begin position="658"/>
        <end position="667"/>
    </location>
</feature>
<dbReference type="InterPro" id="IPR013783">
    <property type="entry name" value="Ig-like_fold"/>
</dbReference>
<feature type="compositionally biased region" description="Acidic residues" evidence="9">
    <location>
        <begin position="668"/>
        <end position="686"/>
    </location>
</feature>
<dbReference type="PROSITE" id="PS50835">
    <property type="entry name" value="IG_LIKE"/>
    <property type="match status" value="2"/>
</dbReference>
<dbReference type="FunFam" id="2.60.40.10:FF:000033">
    <property type="entry name" value="Killer cell immunoglobulin-like receptor"/>
    <property type="match status" value="1"/>
</dbReference>
<dbReference type="SUPFAM" id="SSF48726">
    <property type="entry name" value="Immunoglobulin"/>
    <property type="match status" value="3"/>
</dbReference>
<evidence type="ECO:0000256" key="1">
    <source>
        <dbReference type="ARBA" id="ARBA00004613"/>
    </source>
</evidence>
<feature type="domain" description="Ig-like" evidence="13">
    <location>
        <begin position="408"/>
        <end position="498"/>
    </location>
</feature>
<feature type="disulfide bond" evidence="8">
    <location>
        <begin position="100"/>
        <end position="110"/>
    </location>
</feature>
<dbReference type="InterPro" id="IPR003599">
    <property type="entry name" value="Ig_sub"/>
</dbReference>
<evidence type="ECO:0000256" key="11">
    <source>
        <dbReference type="SAM" id="SignalP"/>
    </source>
</evidence>
<evidence type="ECO:0000256" key="10">
    <source>
        <dbReference type="SAM" id="Phobius"/>
    </source>
</evidence>
<feature type="transmembrane region" description="Helical" evidence="10">
    <location>
        <begin position="513"/>
        <end position="538"/>
    </location>
</feature>
<dbReference type="PROSITE" id="PS50287">
    <property type="entry name" value="SRCR_2"/>
    <property type="match status" value="2"/>
</dbReference>
<keyword evidence="6" id="KW-0325">Glycoprotein</keyword>
<dbReference type="InterPro" id="IPR007110">
    <property type="entry name" value="Ig-like_dom"/>
</dbReference>
<comment type="subcellular location">
    <subcellularLocation>
        <location evidence="1">Secreted</location>
    </subcellularLocation>
</comment>
<dbReference type="GO" id="GO:0004252">
    <property type="term" value="F:serine-type endopeptidase activity"/>
    <property type="evidence" value="ECO:0007669"/>
    <property type="project" value="TreeGrafter"/>
</dbReference>
<evidence type="ECO:0000256" key="3">
    <source>
        <dbReference type="ARBA" id="ARBA00022729"/>
    </source>
</evidence>
<dbReference type="InterPro" id="IPR013151">
    <property type="entry name" value="Immunoglobulin_dom"/>
</dbReference>
<reference evidence="14 15" key="1">
    <citation type="submission" date="2019-06" db="EMBL/GenBank/DDBJ databases">
        <title>A chromosome-scale genome assembly of the European perch, Perca fluviatilis.</title>
        <authorList>
            <person name="Roques C."/>
            <person name="Zahm M."/>
            <person name="Cabau C."/>
            <person name="Klopp C."/>
            <person name="Bouchez O."/>
            <person name="Donnadieu C."/>
            <person name="Kuhl H."/>
            <person name="Gislard M."/>
            <person name="Guendouz S."/>
            <person name="Journot L."/>
            <person name="Haffray P."/>
            <person name="Bestin A."/>
            <person name="Morvezen R."/>
            <person name="Feron R."/>
            <person name="Wen M."/>
            <person name="Jouanno E."/>
            <person name="Herpin A."/>
            <person name="Schartl M."/>
            <person name="Postlethwait J."/>
            <person name="Schaerlinger B."/>
            <person name="Chardard D."/>
            <person name="Lecocq T."/>
            <person name="Poncet C."/>
            <person name="Jaffrelo L."/>
            <person name="Lampietro C."/>
            <person name="Guiguen Y."/>
        </authorList>
    </citation>
    <scope>NUCLEOTIDE SEQUENCE [LARGE SCALE GENOMIC DNA]</scope>
    <source>
        <tissue evidence="14">Blood</tissue>
    </source>
</reference>
<dbReference type="PANTHER" id="PTHR48071">
    <property type="entry name" value="SRCR DOMAIN-CONTAINING PROTEIN"/>
    <property type="match status" value="1"/>
</dbReference>
<dbReference type="Gene3D" id="3.10.250.10">
    <property type="entry name" value="SRCR-like domain"/>
    <property type="match status" value="2"/>
</dbReference>
<feature type="disulfide bond" evidence="8">
    <location>
        <begin position="56"/>
        <end position="120"/>
    </location>
</feature>
<keyword evidence="5 8" id="KW-1015">Disulfide bond</keyword>
<evidence type="ECO:0008006" key="16">
    <source>
        <dbReference type="Google" id="ProtNLM"/>
    </source>
</evidence>
<protein>
    <recommendedName>
        <fullName evidence="16">SRCR domain-containing protein</fullName>
    </recommendedName>
</protein>
<evidence type="ECO:0000256" key="2">
    <source>
        <dbReference type="ARBA" id="ARBA00022525"/>
    </source>
</evidence>
<comment type="caution">
    <text evidence="14">The sequence shown here is derived from an EMBL/GenBank/DDBJ whole genome shotgun (WGS) entry which is preliminary data.</text>
</comment>
<feature type="signal peptide" evidence="11">
    <location>
        <begin position="1"/>
        <end position="28"/>
    </location>
</feature>
<feature type="disulfide bond" evidence="8">
    <location>
        <begin position="170"/>
        <end position="231"/>
    </location>
</feature>
<keyword evidence="3 11" id="KW-0732">Signal</keyword>
<name>A0A6A5EZU9_PERFL</name>
<dbReference type="Pfam" id="PF00530">
    <property type="entry name" value="SRCR"/>
    <property type="match status" value="2"/>
</dbReference>
<keyword evidence="10" id="KW-0812">Transmembrane</keyword>
<dbReference type="FunFam" id="3.10.250.10:FF:000006">
    <property type="entry name" value="neurotrypsin isoform X2"/>
    <property type="match status" value="2"/>
</dbReference>
<keyword evidence="15" id="KW-1185">Reference proteome</keyword>
<evidence type="ECO:0000256" key="5">
    <source>
        <dbReference type="ARBA" id="ARBA00023157"/>
    </source>
</evidence>
<feature type="domain" description="Ig-like" evidence="13">
    <location>
        <begin position="236"/>
        <end position="328"/>
    </location>
</feature>
<evidence type="ECO:0000313" key="14">
    <source>
        <dbReference type="EMBL" id="KAF1380092.1"/>
    </source>
</evidence>
<gene>
    <name evidence="14" type="ORF">PFLUV_G00182890</name>
</gene>
<feature type="domain" description="SRCR" evidence="12">
    <location>
        <begin position="133"/>
        <end position="232"/>
    </location>
</feature>
<feature type="disulfide bond" evidence="8">
    <location>
        <begin position="69"/>
        <end position="130"/>
    </location>
</feature>
<feature type="chain" id="PRO_5025640942" description="SRCR domain-containing protein" evidence="11">
    <location>
        <begin position="29"/>
        <end position="728"/>
    </location>
</feature>
<feature type="disulfide bond" evidence="8">
    <location>
        <begin position="201"/>
        <end position="211"/>
    </location>
</feature>
<dbReference type="GO" id="GO:0005615">
    <property type="term" value="C:extracellular space"/>
    <property type="evidence" value="ECO:0007669"/>
    <property type="project" value="TreeGrafter"/>
</dbReference>
<evidence type="ECO:0000256" key="6">
    <source>
        <dbReference type="ARBA" id="ARBA00023180"/>
    </source>
</evidence>
<accession>A0A6A5EZU9</accession>
<sequence>MGSKQQRNICHLAMVYFILSSTSPAADGQIRLTGSGSTRCSGRVEIYYNNIWGTVCDDNWDLNDAEVVCRQLGCDTALSAPQSARFGVGTGQIWLDDVACTGNERSLTQCKHSGFGTHNCGHSEDAGVVCSGVRLSGSTLCSGRVEIYHNNIWGTVCDDDWDLNDAEVVCRELGCGTALTATQSAHFGEGTGEIWFDDVACSGSERSVTLCQHSGFGTHNCGHGEDAGVVCSVLLPKLSISMNPAAKVTWGQNVGITCSVLTQTQQILSSTFILKKASSSVGETQTSSTNSATFNIPKVNFDNEGSYQCQYKITVAGQDFTSSSDSVSLSVTVSLPKPRISMNPVALLRLNQKDQTRTNSATFNIVQVDFHNEGSYQCQYQTRSSSQNFISPQSNVVRLSVSVLLQQPSISLTSPNRGLVWGPEGAQITRGFSFVFTCSTSSHYPGGVFHLIFSGSNLTNTEPAVNQSASFSFPVAEYEQQGNYSCVYEVTLSSRRFTSTQTAQISVAIKMHLLPLVSSVAAGGLLLLLLVLVVVCLVCKRRRRAKHTGALVQTQLAARVRNDYEEEYEDNEADYENVDPVDTKKNLKEEAGKWEEEETNDYVEPESDEDHDYEEAGPSASIIKTNKVYFSVEENSEQEEDNEDDYENVDPMDITKNLKEEAGKGEEVETNDYVEPESDEDHDYEEAGPSVSIMKTNEVYFSVEENREEEEEEEEEEEDYENVTKPFG</sequence>
<feature type="region of interest" description="Disordered" evidence="9">
    <location>
        <begin position="589"/>
        <end position="616"/>
    </location>
</feature>
<dbReference type="SMART" id="SM00409">
    <property type="entry name" value="IG"/>
    <property type="match status" value="2"/>
</dbReference>
<evidence type="ECO:0000256" key="8">
    <source>
        <dbReference type="PROSITE-ProRule" id="PRU00196"/>
    </source>
</evidence>
<dbReference type="InterPro" id="IPR036179">
    <property type="entry name" value="Ig-like_dom_sf"/>
</dbReference>
<dbReference type="EMBL" id="VHII01000015">
    <property type="protein sequence ID" value="KAF1380092.1"/>
    <property type="molecule type" value="Genomic_DNA"/>
</dbReference>
<dbReference type="GO" id="GO:0031638">
    <property type="term" value="P:zymogen activation"/>
    <property type="evidence" value="ECO:0007669"/>
    <property type="project" value="TreeGrafter"/>
</dbReference>
<keyword evidence="10" id="KW-0472">Membrane</keyword>
<dbReference type="InterPro" id="IPR036772">
    <property type="entry name" value="SRCR-like_dom_sf"/>
</dbReference>
<proteinExistence type="predicted"/>
<dbReference type="AlphaFoldDB" id="A0A6A5EZU9"/>
<dbReference type="InterPro" id="IPR001190">
    <property type="entry name" value="SRCR"/>
</dbReference>
<dbReference type="GO" id="GO:0005886">
    <property type="term" value="C:plasma membrane"/>
    <property type="evidence" value="ECO:0007669"/>
    <property type="project" value="TreeGrafter"/>
</dbReference>
<evidence type="ECO:0000256" key="4">
    <source>
        <dbReference type="ARBA" id="ARBA00022737"/>
    </source>
</evidence>
<dbReference type="PRINTS" id="PR00258">
    <property type="entry name" value="SPERACTRCPTR"/>
</dbReference>
<keyword evidence="10" id="KW-1133">Transmembrane helix</keyword>